<proteinExistence type="predicted"/>
<dbReference type="InterPro" id="IPR032675">
    <property type="entry name" value="LRR_dom_sf"/>
</dbReference>
<dbReference type="EMBL" id="BQXS01009563">
    <property type="protein sequence ID" value="GKT31330.1"/>
    <property type="molecule type" value="Genomic_DNA"/>
</dbReference>
<gene>
    <name evidence="1" type="ORF">ADUPG1_005837</name>
</gene>
<protein>
    <submittedName>
        <fullName evidence="1">Uncharacterized protein</fullName>
    </submittedName>
</protein>
<dbReference type="SUPFAM" id="SSF52058">
    <property type="entry name" value="L domain-like"/>
    <property type="match status" value="1"/>
</dbReference>
<dbReference type="Proteomes" id="UP001057375">
    <property type="component" value="Unassembled WGS sequence"/>
</dbReference>
<evidence type="ECO:0000313" key="1">
    <source>
        <dbReference type="EMBL" id="GKT31330.1"/>
    </source>
</evidence>
<organism evidence="1 2">
    <name type="scientific">Aduncisulcus paluster</name>
    <dbReference type="NCBI Taxonomy" id="2918883"/>
    <lineage>
        <taxon>Eukaryota</taxon>
        <taxon>Metamonada</taxon>
        <taxon>Carpediemonas-like organisms</taxon>
        <taxon>Aduncisulcus</taxon>
    </lineage>
</organism>
<name>A0ABQ5KK64_9EUKA</name>
<accession>A0ABQ5KK64</accession>
<reference evidence="1" key="1">
    <citation type="submission" date="2022-03" db="EMBL/GenBank/DDBJ databases">
        <title>Draft genome sequence of Aduncisulcus paluster, a free-living microaerophilic Fornicata.</title>
        <authorList>
            <person name="Yuyama I."/>
            <person name="Kume K."/>
            <person name="Tamura T."/>
            <person name="Inagaki Y."/>
            <person name="Hashimoto T."/>
        </authorList>
    </citation>
    <scope>NUCLEOTIDE SEQUENCE</scope>
    <source>
        <strain evidence="1">NY0171</strain>
    </source>
</reference>
<dbReference type="PROSITE" id="PS51450">
    <property type="entry name" value="LRR"/>
    <property type="match status" value="1"/>
</dbReference>
<sequence>MNLESATDFSSFTSLTTLSLHTNGLSDLSSIVFPPSVVSLDMSGNLIPSGTDLS</sequence>
<comment type="caution">
    <text evidence="1">The sequence shown here is derived from an EMBL/GenBank/DDBJ whole genome shotgun (WGS) entry which is preliminary data.</text>
</comment>
<keyword evidence="2" id="KW-1185">Reference proteome</keyword>
<dbReference type="InterPro" id="IPR001611">
    <property type="entry name" value="Leu-rich_rpt"/>
</dbReference>
<feature type="non-terminal residue" evidence="1">
    <location>
        <position position="54"/>
    </location>
</feature>
<evidence type="ECO:0000313" key="2">
    <source>
        <dbReference type="Proteomes" id="UP001057375"/>
    </source>
</evidence>
<dbReference type="Gene3D" id="3.80.10.10">
    <property type="entry name" value="Ribonuclease Inhibitor"/>
    <property type="match status" value="1"/>
</dbReference>